<keyword evidence="2" id="KW-1185">Reference proteome</keyword>
<dbReference type="Gene3D" id="3.40.50.1480">
    <property type="entry name" value="Adenosylhomocysteinase-like"/>
    <property type="match status" value="1"/>
</dbReference>
<evidence type="ECO:0000313" key="2">
    <source>
        <dbReference type="Proteomes" id="UP000658690"/>
    </source>
</evidence>
<dbReference type="Proteomes" id="UP000658690">
    <property type="component" value="Unassembled WGS sequence"/>
</dbReference>
<accession>A0ABX1YYL6</accession>
<dbReference type="RefSeq" id="WP_171689339.1">
    <property type="nucleotide sequence ID" value="NZ_WHOC01000047.1"/>
</dbReference>
<gene>
    <name evidence="1" type="ORF">GC102_09680</name>
</gene>
<name>A0ABX1YYL6_9BACL</name>
<comment type="caution">
    <text evidence="1">The sequence shown here is derived from an EMBL/GenBank/DDBJ whole genome shotgun (WGS) entry which is preliminary data.</text>
</comment>
<dbReference type="InterPro" id="IPR042172">
    <property type="entry name" value="Adenosylhomocyst_ase-like_sf"/>
</dbReference>
<proteinExistence type="predicted"/>
<dbReference type="SUPFAM" id="SSF52283">
    <property type="entry name" value="Formate/glycerate dehydrogenase catalytic domain-like"/>
    <property type="match status" value="1"/>
</dbReference>
<reference evidence="1 2" key="1">
    <citation type="submission" date="2019-10" db="EMBL/GenBank/DDBJ databases">
        <title>Description of Paenibacillus choica sp. nov.</title>
        <authorList>
            <person name="Carlier A."/>
            <person name="Qi S."/>
        </authorList>
    </citation>
    <scope>NUCLEOTIDE SEQUENCE [LARGE SCALE GENOMIC DNA]</scope>
    <source>
        <strain evidence="1 2">LMG 31460</strain>
    </source>
</reference>
<sequence>MVEDPMAAKSMSANIHSVIQHKPQLLMDNGADLTRTLIQHYGVEGLIGCTEETTTGANLL</sequence>
<organism evidence="1 2">
    <name type="scientific">Paenibacillus germinis</name>
    <dbReference type="NCBI Taxonomy" id="2654979"/>
    <lineage>
        <taxon>Bacteria</taxon>
        <taxon>Bacillati</taxon>
        <taxon>Bacillota</taxon>
        <taxon>Bacilli</taxon>
        <taxon>Bacillales</taxon>
        <taxon>Paenibacillaceae</taxon>
        <taxon>Paenibacillus</taxon>
    </lineage>
</organism>
<dbReference type="EMBL" id="WHOC01000047">
    <property type="protein sequence ID" value="NOU86043.1"/>
    <property type="molecule type" value="Genomic_DNA"/>
</dbReference>
<protein>
    <submittedName>
        <fullName evidence="1">Uncharacterized protein</fullName>
    </submittedName>
</protein>
<evidence type="ECO:0000313" key="1">
    <source>
        <dbReference type="EMBL" id="NOU86043.1"/>
    </source>
</evidence>